<dbReference type="Pfam" id="PF01551">
    <property type="entry name" value="Peptidase_M23"/>
    <property type="match status" value="1"/>
</dbReference>
<keyword evidence="3" id="KW-1185">Reference proteome</keyword>
<dbReference type="Gene3D" id="2.70.70.10">
    <property type="entry name" value="Glucose Permease (Domain IIA)"/>
    <property type="match status" value="1"/>
</dbReference>
<feature type="domain" description="M23ase beta-sheet core" evidence="1">
    <location>
        <begin position="101"/>
        <end position="198"/>
    </location>
</feature>
<reference evidence="2 3" key="1">
    <citation type="journal article" date="2018" name="Elife">
        <title>Discovery and characterization of a prevalent human gut bacterial enzyme sufficient for the inactivation of a family of plant toxins.</title>
        <authorList>
            <person name="Koppel N."/>
            <person name="Bisanz J.E."/>
            <person name="Pandelia M.E."/>
            <person name="Turnbaugh P.J."/>
            <person name="Balskus E.P."/>
        </authorList>
    </citation>
    <scope>NUCLEOTIDE SEQUENCE [LARGE SCALE GENOMIC DNA]</scope>
    <source>
        <strain evidence="2 3">3C</strain>
    </source>
</reference>
<dbReference type="GeneID" id="78358786"/>
<protein>
    <submittedName>
        <fullName evidence="2">M23 family peptidase</fullName>
    </submittedName>
</protein>
<organism evidence="2 3">
    <name type="scientific">Gordonibacter pamelaeae</name>
    <dbReference type="NCBI Taxonomy" id="471189"/>
    <lineage>
        <taxon>Bacteria</taxon>
        <taxon>Bacillati</taxon>
        <taxon>Actinomycetota</taxon>
        <taxon>Coriobacteriia</taxon>
        <taxon>Eggerthellales</taxon>
        <taxon>Eggerthellaceae</taxon>
        <taxon>Gordonibacter</taxon>
    </lineage>
</organism>
<dbReference type="PANTHER" id="PTHR21666:SF270">
    <property type="entry name" value="MUREIN HYDROLASE ACTIVATOR ENVC"/>
    <property type="match status" value="1"/>
</dbReference>
<gene>
    <name evidence="2" type="ORF">C1877_03540</name>
</gene>
<dbReference type="GO" id="GO:0004222">
    <property type="term" value="F:metalloendopeptidase activity"/>
    <property type="evidence" value="ECO:0007669"/>
    <property type="project" value="TreeGrafter"/>
</dbReference>
<proteinExistence type="predicted"/>
<dbReference type="AlphaFoldDB" id="A0A369M5S2"/>
<evidence type="ECO:0000259" key="1">
    <source>
        <dbReference type="Pfam" id="PF01551"/>
    </source>
</evidence>
<dbReference type="Proteomes" id="UP000254000">
    <property type="component" value="Unassembled WGS sequence"/>
</dbReference>
<dbReference type="InterPro" id="IPR050570">
    <property type="entry name" value="Cell_wall_metabolism_enzyme"/>
</dbReference>
<dbReference type="InterPro" id="IPR016047">
    <property type="entry name" value="M23ase_b-sheet_dom"/>
</dbReference>
<name>A0A369M5S2_9ACTN</name>
<accession>A0A369M5S2</accession>
<dbReference type="InterPro" id="IPR011055">
    <property type="entry name" value="Dup_hybrid_motif"/>
</dbReference>
<evidence type="ECO:0000313" key="3">
    <source>
        <dbReference type="Proteomes" id="UP000254000"/>
    </source>
</evidence>
<dbReference type="OrthoDB" id="9809488at2"/>
<sequence length="260" mass="27760">MGKKAELFVQSVKQAGGLMVMAVRYSGKEPDKRTGASREEYALPFEGAWTVVNGGVVKETSHSWDVLTQRYAYDFVILDDEGRSCRPDADPADPASYYCHGLPILAPADGVVVEAGASCPNATIWLDGKVHFGGGDIRGNYVLVEHAHGEFSCLCHLMPGGVSVEVGQEVRRGQQVGLCGSSGCSSEPHLHFHIQQGQSFYTSPGVPVRFAGVAAAPAPNYEAADPRPLPPGAYGDFPPFLTRGLCVELSREGEPSRLPS</sequence>
<comment type="caution">
    <text evidence="2">The sequence shown here is derived from an EMBL/GenBank/DDBJ whole genome shotgun (WGS) entry which is preliminary data.</text>
</comment>
<dbReference type="PANTHER" id="PTHR21666">
    <property type="entry name" value="PEPTIDASE-RELATED"/>
    <property type="match status" value="1"/>
</dbReference>
<evidence type="ECO:0000313" key="2">
    <source>
        <dbReference type="EMBL" id="RDB66277.1"/>
    </source>
</evidence>
<dbReference type="SUPFAM" id="SSF51261">
    <property type="entry name" value="Duplicated hybrid motif"/>
    <property type="match status" value="1"/>
</dbReference>
<dbReference type="CDD" id="cd12797">
    <property type="entry name" value="M23_peptidase"/>
    <property type="match status" value="1"/>
</dbReference>
<dbReference type="RefSeq" id="WP_114568388.1">
    <property type="nucleotide sequence ID" value="NZ_CABMMS010000002.1"/>
</dbReference>
<dbReference type="EMBL" id="PPTS01000002">
    <property type="protein sequence ID" value="RDB66277.1"/>
    <property type="molecule type" value="Genomic_DNA"/>
</dbReference>